<dbReference type="STRING" id="1437874.CSPHI_03885"/>
<comment type="cofactor">
    <cofactor evidence="4">
        <name>Zn(2+)</name>
        <dbReference type="ChEBI" id="CHEBI:29105"/>
    </cofactor>
    <text evidence="4">Binds 1 zinc ion per subunit.</text>
</comment>
<evidence type="ECO:0000256" key="3">
    <source>
        <dbReference type="ARBA" id="ARBA00022833"/>
    </source>
</evidence>
<evidence type="ECO:0000256" key="1">
    <source>
        <dbReference type="ARBA" id="ARBA00022723"/>
    </source>
</evidence>
<evidence type="ECO:0000256" key="4">
    <source>
        <dbReference type="HAMAP-Rule" id="MF_01696"/>
    </source>
</evidence>
<dbReference type="NCBIfam" id="TIGR03445">
    <property type="entry name" value="mycothiol_MshB"/>
    <property type="match status" value="1"/>
</dbReference>
<accession>A0A1L7CWW4</accession>
<sequence>MSLDGYRVTAVHAHPDDETLWTGGTLARLARLGAEVTVLTCTMGECGEVIGEPYAALVAEELDMLGPFRIRELADALAALGVNGAAHVPRFLGGIGRWRDSGMAGTPTAEHPRAFVSSGEEAVAALAAELGRLRPHLVLTYDADGGYGHPDHIRAHEITVAAADRLRAEAAGGADADLWGTAWAVTDRAAAAAGFAAITEVPAGWLAAGVDDIATAEGGIAVHLAEEDLAAKRAAMAAHATQVWLGDGRVSDVNPAPARGAVDSSGAADGVWALSNLLCQPLLPVEHYRAGSADPALLDAVLGAR</sequence>
<feature type="binding site" evidence="4">
    <location>
        <position position="14"/>
    </location>
    <ligand>
        <name>Zn(2+)</name>
        <dbReference type="ChEBI" id="CHEBI:29105"/>
    </ligand>
</feature>
<dbReference type="InterPro" id="IPR024078">
    <property type="entry name" value="LmbE-like_dom_sf"/>
</dbReference>
<evidence type="ECO:0000313" key="5">
    <source>
        <dbReference type="EMBL" id="APT90343.1"/>
    </source>
</evidence>
<dbReference type="SUPFAM" id="SSF102588">
    <property type="entry name" value="LmbE-like"/>
    <property type="match status" value="1"/>
</dbReference>
<dbReference type="HAMAP" id="MF_01696">
    <property type="entry name" value="MshB"/>
    <property type="match status" value="1"/>
</dbReference>
<dbReference type="GO" id="GO:0035595">
    <property type="term" value="F:N-acetylglucosaminylinositol deacetylase activity"/>
    <property type="evidence" value="ECO:0007669"/>
    <property type="project" value="UniProtKB-EC"/>
</dbReference>
<dbReference type="GO" id="GO:0010125">
    <property type="term" value="P:mycothiol biosynthetic process"/>
    <property type="evidence" value="ECO:0007669"/>
    <property type="project" value="UniProtKB-UniRule"/>
</dbReference>
<dbReference type="RefSeq" id="WP_075691573.1">
    <property type="nucleotide sequence ID" value="NZ_CP009248.1"/>
</dbReference>
<dbReference type="KEGG" id="csph:CSPHI_03885"/>
<comment type="catalytic activity">
    <reaction evidence="4">
        <text>1D-myo-inositol 2-acetamido-2-deoxy-alpha-D-glucopyranoside + H2O = 1D-myo-inositol 2-amino-2-deoxy-alpha-D-glucopyranoside + acetate</text>
        <dbReference type="Rhea" id="RHEA:26180"/>
        <dbReference type="ChEBI" id="CHEBI:15377"/>
        <dbReference type="ChEBI" id="CHEBI:30089"/>
        <dbReference type="ChEBI" id="CHEBI:52442"/>
        <dbReference type="ChEBI" id="CHEBI:58886"/>
        <dbReference type="EC" id="3.5.1.103"/>
    </reaction>
</comment>
<name>A0A1L7CWW4_9CORY</name>
<dbReference type="OrthoDB" id="158614at2"/>
<evidence type="ECO:0000256" key="2">
    <source>
        <dbReference type="ARBA" id="ARBA00022801"/>
    </source>
</evidence>
<dbReference type="GO" id="GO:0008270">
    <property type="term" value="F:zinc ion binding"/>
    <property type="evidence" value="ECO:0007669"/>
    <property type="project" value="UniProtKB-UniRule"/>
</dbReference>
<keyword evidence="6" id="KW-1185">Reference proteome</keyword>
<dbReference type="InterPro" id="IPR003737">
    <property type="entry name" value="GlcNAc_PI_deacetylase-related"/>
</dbReference>
<comment type="similarity">
    <text evidence="4">Belongs to the MshB deacetylase family.</text>
</comment>
<dbReference type="EMBL" id="CP009248">
    <property type="protein sequence ID" value="APT90343.1"/>
    <property type="molecule type" value="Genomic_DNA"/>
</dbReference>
<reference evidence="5 6" key="1">
    <citation type="submission" date="2014-08" db="EMBL/GenBank/DDBJ databases">
        <title>Complete genome sequence of Corynebacterium sphenisci CECT 5990(T) (=DSM 44792(T)), isolated from healthy wild penguins.</title>
        <authorList>
            <person name="Ruckert C."/>
            <person name="Albersmeier A."/>
            <person name="Winkler A."/>
            <person name="Kalinowski J."/>
        </authorList>
    </citation>
    <scope>NUCLEOTIDE SEQUENCE [LARGE SCALE GENOMIC DNA]</scope>
    <source>
        <strain evidence="5 6">DSM 44792</strain>
    </source>
</reference>
<evidence type="ECO:0000313" key="6">
    <source>
        <dbReference type="Proteomes" id="UP000185469"/>
    </source>
</evidence>
<dbReference type="Pfam" id="PF02585">
    <property type="entry name" value="PIG-L"/>
    <property type="match status" value="1"/>
</dbReference>
<dbReference type="PANTHER" id="PTHR12993">
    <property type="entry name" value="N-ACETYLGLUCOSAMINYL-PHOSPHATIDYLINOSITOL DE-N-ACETYLASE-RELATED"/>
    <property type="match status" value="1"/>
</dbReference>
<feature type="binding site" evidence="4">
    <location>
        <position position="152"/>
    </location>
    <ligand>
        <name>Zn(2+)</name>
        <dbReference type="ChEBI" id="CHEBI:29105"/>
    </ligand>
</feature>
<keyword evidence="3 4" id="KW-0862">Zinc</keyword>
<dbReference type="InterPro" id="IPR017810">
    <property type="entry name" value="Mycothiol_biosynthesis_MshB"/>
</dbReference>
<dbReference type="Gene3D" id="3.40.50.10320">
    <property type="entry name" value="LmbE-like"/>
    <property type="match status" value="1"/>
</dbReference>
<feature type="binding site" evidence="4">
    <location>
        <position position="17"/>
    </location>
    <ligand>
        <name>Zn(2+)</name>
        <dbReference type="ChEBI" id="CHEBI:29105"/>
    </ligand>
</feature>
<gene>
    <name evidence="4" type="primary">mshB</name>
    <name evidence="5" type="ORF">CSPHI_03885</name>
</gene>
<dbReference type="PANTHER" id="PTHR12993:SF26">
    <property type="entry name" value="1D-MYO-INOSITOL 2-ACETAMIDO-2-DEOXY-ALPHA-D-GLUCOPYRANOSIDE DEACETYLASE"/>
    <property type="match status" value="1"/>
</dbReference>
<keyword evidence="1 4" id="KW-0479">Metal-binding</keyword>
<proteinExistence type="inferred from homology"/>
<keyword evidence="2 4" id="KW-0378">Hydrolase</keyword>
<comment type="function">
    <text evidence="4">Catalyzes the deacetylation of 1D-myo-inositol 2-acetamido-2-deoxy-alpha-D-glucopyranoside (GlcNAc-Ins) in the mycothiol biosynthesis pathway.</text>
</comment>
<protein>
    <recommendedName>
        <fullName evidence="4">1D-myo-inositol 2-acetamido-2-deoxy-alpha-D-glucopyranoside deacetylase</fullName>
        <shortName evidence="4">GlcNAc-Ins deacetylase</shortName>
        <ecNumber evidence="4">3.5.1.103</ecNumber>
    </recommendedName>
    <alternativeName>
        <fullName evidence="4">N-acetyl-1-D-myo-inositol-2-amino-2-deoxy-alpha-D-glucopyranoside deacetylase</fullName>
    </alternativeName>
</protein>
<organism evidence="5 6">
    <name type="scientific">Corynebacterium sphenisci DSM 44792</name>
    <dbReference type="NCBI Taxonomy" id="1437874"/>
    <lineage>
        <taxon>Bacteria</taxon>
        <taxon>Bacillati</taxon>
        <taxon>Actinomycetota</taxon>
        <taxon>Actinomycetes</taxon>
        <taxon>Mycobacteriales</taxon>
        <taxon>Corynebacteriaceae</taxon>
        <taxon>Corynebacterium</taxon>
    </lineage>
</organism>
<dbReference type="EC" id="3.5.1.103" evidence="4"/>
<dbReference type="Proteomes" id="UP000185469">
    <property type="component" value="Chromosome"/>
</dbReference>
<dbReference type="AlphaFoldDB" id="A0A1L7CWW4"/>